<dbReference type="EMBL" id="MU004349">
    <property type="protein sequence ID" value="KAF2655420.1"/>
    <property type="molecule type" value="Genomic_DNA"/>
</dbReference>
<sequence>MSSETRGLIEMILNKKLPGSSLTTTEKSEQVVIRNKKGDEIGHMVDIRLLSHTERMCLLRGPSLNLFIGSDLIGTISAAIIKTATGNLHPGSGIHLPPDFGKEEVKYLISYLTNICIMSKPFPLPVRKNLAQDLAVVRVAWQLGMPLYVQHLSDHYWNYIKTCVPTDGDIRAVELLDFHGTFTKDKRWFFHMALRLARLRRNSNSTLWNQRKQVFENTAMLSAVESAYTWLQKQQGQKSKSVVPQKRELITYGKKGKRRQGRNRTKFDAGY</sequence>
<dbReference type="Proteomes" id="UP000799324">
    <property type="component" value="Unassembled WGS sequence"/>
</dbReference>
<proteinExistence type="predicted"/>
<protein>
    <recommendedName>
        <fullName evidence="3">BTB domain-containing protein</fullName>
    </recommendedName>
</protein>
<accession>A0A6A6T6P7</accession>
<evidence type="ECO:0000313" key="1">
    <source>
        <dbReference type="EMBL" id="KAF2655420.1"/>
    </source>
</evidence>
<reference evidence="1" key="1">
    <citation type="journal article" date="2020" name="Stud. Mycol.">
        <title>101 Dothideomycetes genomes: a test case for predicting lifestyles and emergence of pathogens.</title>
        <authorList>
            <person name="Haridas S."/>
            <person name="Albert R."/>
            <person name="Binder M."/>
            <person name="Bloem J."/>
            <person name="Labutti K."/>
            <person name="Salamov A."/>
            <person name="Andreopoulos B."/>
            <person name="Baker S."/>
            <person name="Barry K."/>
            <person name="Bills G."/>
            <person name="Bluhm B."/>
            <person name="Cannon C."/>
            <person name="Castanera R."/>
            <person name="Culley D."/>
            <person name="Daum C."/>
            <person name="Ezra D."/>
            <person name="Gonzalez J."/>
            <person name="Henrissat B."/>
            <person name="Kuo A."/>
            <person name="Liang C."/>
            <person name="Lipzen A."/>
            <person name="Lutzoni F."/>
            <person name="Magnuson J."/>
            <person name="Mondo S."/>
            <person name="Nolan M."/>
            <person name="Ohm R."/>
            <person name="Pangilinan J."/>
            <person name="Park H.-J."/>
            <person name="Ramirez L."/>
            <person name="Alfaro M."/>
            <person name="Sun H."/>
            <person name="Tritt A."/>
            <person name="Yoshinaga Y."/>
            <person name="Zwiers L.-H."/>
            <person name="Turgeon B."/>
            <person name="Goodwin S."/>
            <person name="Spatafora J."/>
            <person name="Crous P."/>
            <person name="Grigoriev I."/>
        </authorList>
    </citation>
    <scope>NUCLEOTIDE SEQUENCE</scope>
    <source>
        <strain evidence="1">CBS 122681</strain>
    </source>
</reference>
<keyword evidence="2" id="KW-1185">Reference proteome</keyword>
<evidence type="ECO:0008006" key="3">
    <source>
        <dbReference type="Google" id="ProtNLM"/>
    </source>
</evidence>
<dbReference type="OrthoDB" id="3801338at2759"/>
<name>A0A6A6T6P7_9PLEO</name>
<gene>
    <name evidence="1" type="ORF">K491DRAFT_716235</name>
</gene>
<evidence type="ECO:0000313" key="2">
    <source>
        <dbReference type="Proteomes" id="UP000799324"/>
    </source>
</evidence>
<dbReference type="AlphaFoldDB" id="A0A6A6T6P7"/>
<organism evidence="1 2">
    <name type="scientific">Lophiostoma macrostomum CBS 122681</name>
    <dbReference type="NCBI Taxonomy" id="1314788"/>
    <lineage>
        <taxon>Eukaryota</taxon>
        <taxon>Fungi</taxon>
        <taxon>Dikarya</taxon>
        <taxon>Ascomycota</taxon>
        <taxon>Pezizomycotina</taxon>
        <taxon>Dothideomycetes</taxon>
        <taxon>Pleosporomycetidae</taxon>
        <taxon>Pleosporales</taxon>
        <taxon>Lophiostomataceae</taxon>
        <taxon>Lophiostoma</taxon>
    </lineage>
</organism>